<evidence type="ECO:0000313" key="3">
    <source>
        <dbReference type="Proteomes" id="UP001497457"/>
    </source>
</evidence>
<dbReference type="Gene3D" id="3.80.10.10">
    <property type="entry name" value="Ribonuclease Inhibitor"/>
    <property type="match status" value="1"/>
</dbReference>
<dbReference type="PROSITE" id="PS50181">
    <property type="entry name" value="FBOX"/>
    <property type="match status" value="1"/>
</dbReference>
<evidence type="ECO:0000313" key="2">
    <source>
        <dbReference type="EMBL" id="CAL5007791.1"/>
    </source>
</evidence>
<reference evidence="2 3" key="2">
    <citation type="submission" date="2024-10" db="EMBL/GenBank/DDBJ databases">
        <authorList>
            <person name="Ryan C."/>
        </authorList>
    </citation>
    <scope>NUCLEOTIDE SEQUENCE [LARGE SCALE GENOMIC DNA]</scope>
</reference>
<dbReference type="Proteomes" id="UP001497457">
    <property type="component" value="Chromosome 27b"/>
</dbReference>
<name>A0ABC9BVF2_9POAL</name>
<dbReference type="PANTHER" id="PTHR38926">
    <property type="entry name" value="F-BOX DOMAIN CONTAINING PROTEIN, EXPRESSED"/>
    <property type="match status" value="1"/>
</dbReference>
<dbReference type="AlphaFoldDB" id="A0ABC9BVF2"/>
<protein>
    <recommendedName>
        <fullName evidence="1">F-box domain-containing protein</fullName>
    </recommendedName>
</protein>
<dbReference type="Pfam" id="PF12937">
    <property type="entry name" value="F-box-like"/>
    <property type="match status" value="1"/>
</dbReference>
<evidence type="ECO:0000259" key="1">
    <source>
        <dbReference type="PROSITE" id="PS50181"/>
    </source>
</evidence>
<keyword evidence="3" id="KW-1185">Reference proteome</keyword>
<proteinExistence type="predicted"/>
<dbReference type="PANTHER" id="PTHR38926:SF74">
    <property type="entry name" value="OS08G0193600 PROTEIN"/>
    <property type="match status" value="1"/>
</dbReference>
<dbReference type="SUPFAM" id="SSF52047">
    <property type="entry name" value="RNI-like"/>
    <property type="match status" value="1"/>
</dbReference>
<accession>A0ABC9BVF2</accession>
<dbReference type="InterPro" id="IPR001810">
    <property type="entry name" value="F-box_dom"/>
</dbReference>
<dbReference type="InterPro" id="IPR036047">
    <property type="entry name" value="F-box-like_dom_sf"/>
</dbReference>
<dbReference type="EMBL" id="OZ075137">
    <property type="protein sequence ID" value="CAL5007791.1"/>
    <property type="molecule type" value="Genomic_DNA"/>
</dbReference>
<dbReference type="Gene3D" id="1.20.1280.50">
    <property type="match status" value="1"/>
</dbReference>
<feature type="domain" description="F-box" evidence="1">
    <location>
        <begin position="15"/>
        <end position="63"/>
    </location>
</feature>
<dbReference type="SUPFAM" id="SSF81383">
    <property type="entry name" value="F-box domain"/>
    <property type="match status" value="1"/>
</dbReference>
<dbReference type="InterPro" id="IPR032675">
    <property type="entry name" value="LRR_dom_sf"/>
</dbReference>
<gene>
    <name evidence="2" type="ORF">URODEC1_LOCUS68677</name>
</gene>
<reference evidence="3" key="1">
    <citation type="submission" date="2024-06" db="EMBL/GenBank/DDBJ databases">
        <authorList>
            <person name="Ryan C."/>
        </authorList>
    </citation>
    <scope>NUCLEOTIDE SEQUENCE [LARGE SCALE GENOMIC DNA]</scope>
</reference>
<organism evidence="2 3">
    <name type="scientific">Urochloa decumbens</name>
    <dbReference type="NCBI Taxonomy" id="240449"/>
    <lineage>
        <taxon>Eukaryota</taxon>
        <taxon>Viridiplantae</taxon>
        <taxon>Streptophyta</taxon>
        <taxon>Embryophyta</taxon>
        <taxon>Tracheophyta</taxon>
        <taxon>Spermatophyta</taxon>
        <taxon>Magnoliopsida</taxon>
        <taxon>Liliopsida</taxon>
        <taxon>Poales</taxon>
        <taxon>Poaceae</taxon>
        <taxon>PACMAD clade</taxon>
        <taxon>Panicoideae</taxon>
        <taxon>Panicodae</taxon>
        <taxon>Paniceae</taxon>
        <taxon>Melinidinae</taxon>
        <taxon>Urochloa</taxon>
    </lineage>
</organism>
<sequence>MPPYSTWLARRRSRQSGWAALPGDILVDIFHRLGPREVMLGAEFVCSWWRRVALEEPSLWRRVGMDDVLDPWRRRVGWDAEVAMKRAAVARSAGQCEAFGGYFGDDSPFVSLVLESAPSVKCLQISHYSDDESAEMLIEALKKLPLLEELQIKFTYMIDSDENMLQSVCQACPHLKELVLCYASAFDLECNEHGSPKEPIDGDIPMMHQLRVLEISECDLSCKGLRSILDSCPLLETLDIDGYFDKCEMDDELQAKCSSVKNLILETCKKPLKSDEDSDEDYP</sequence>